<dbReference type="AlphaFoldDB" id="A0A1G7VD77"/>
<dbReference type="InterPro" id="IPR016181">
    <property type="entry name" value="Acyl_CoA_acyltransferase"/>
</dbReference>
<keyword evidence="4" id="KW-0689">Ribosomal protein</keyword>
<dbReference type="Pfam" id="PF00583">
    <property type="entry name" value="Acetyltransf_1"/>
    <property type="match status" value="2"/>
</dbReference>
<dbReference type="GO" id="GO:0005840">
    <property type="term" value="C:ribosome"/>
    <property type="evidence" value="ECO:0007669"/>
    <property type="project" value="UniProtKB-KW"/>
</dbReference>
<dbReference type="Gene3D" id="3.40.630.30">
    <property type="match status" value="2"/>
</dbReference>
<name>A0A1G7VD77_9LACT</name>
<dbReference type="InterPro" id="IPR050680">
    <property type="entry name" value="YpeA/RimI_acetyltransf"/>
</dbReference>
<dbReference type="SUPFAM" id="SSF55729">
    <property type="entry name" value="Acyl-CoA N-acyltransferases (Nat)"/>
    <property type="match status" value="2"/>
</dbReference>
<dbReference type="CDD" id="cd04301">
    <property type="entry name" value="NAT_SF"/>
    <property type="match status" value="1"/>
</dbReference>
<feature type="domain" description="N-acetyltransferase" evidence="3">
    <location>
        <begin position="153"/>
        <end position="287"/>
    </location>
</feature>
<evidence type="ECO:0000313" key="5">
    <source>
        <dbReference type="Proteomes" id="UP000199708"/>
    </source>
</evidence>
<dbReference type="RefSeq" id="WP_090290534.1">
    <property type="nucleotide sequence ID" value="NZ_FNCK01000019.1"/>
</dbReference>
<dbReference type="GO" id="GO:0016747">
    <property type="term" value="F:acyltransferase activity, transferring groups other than amino-acyl groups"/>
    <property type="evidence" value="ECO:0007669"/>
    <property type="project" value="InterPro"/>
</dbReference>
<dbReference type="OrthoDB" id="7163760at2"/>
<gene>
    <name evidence="4" type="ORF">SAMN05421791_1194</name>
</gene>
<keyword evidence="4" id="KW-0687">Ribonucleoprotein</keyword>
<evidence type="ECO:0000259" key="3">
    <source>
        <dbReference type="PROSITE" id="PS51186"/>
    </source>
</evidence>
<keyword evidence="2" id="KW-0012">Acyltransferase</keyword>
<sequence length="287" mass="33045">MKIKYRSQQSLSSEERQAARRLIAHCHQEDQTYSDPYLFNRYNFDRSMPSFFTAFHGETMVGLLAVYADDPEVEITLMVDPEHRLNRIGHKLYQNFKVETAPFGIESVTFKSERVFLDEHPQLISHWGLEITEEEILMGRDRMPYVIGERLDINVKRAAMVHTESIARFQAESFENDYELSLRYAKETVANPESPIYLAIKDEKVVASVSVDQNTDVNYLFAIAVDPLFQGQGIASYLMKKTMNDLMVHSDKVFHLAVEVGNLPALGLYQKLGFSQLTRIVYLDFIA</sequence>
<accession>A0A1G7VD77</accession>
<dbReference type="EMBL" id="FNCK01000019">
    <property type="protein sequence ID" value="SDG57756.1"/>
    <property type="molecule type" value="Genomic_DNA"/>
</dbReference>
<dbReference type="PROSITE" id="PS51186">
    <property type="entry name" value="GNAT"/>
    <property type="match status" value="2"/>
</dbReference>
<proteinExistence type="predicted"/>
<reference evidence="4 5" key="1">
    <citation type="submission" date="2016-10" db="EMBL/GenBank/DDBJ databases">
        <authorList>
            <person name="de Groot N.N."/>
        </authorList>
    </citation>
    <scope>NUCLEOTIDE SEQUENCE [LARGE SCALE GENOMIC DNA]</scope>
    <source>
        <strain evidence="4 5">ATCC BAA-466</strain>
    </source>
</reference>
<keyword evidence="5" id="KW-1185">Reference proteome</keyword>
<protein>
    <submittedName>
        <fullName evidence="4">Ribosomal protein S18 acetylase RimI</fullName>
    </submittedName>
</protein>
<dbReference type="STRING" id="120956.SAMN05421791_1194"/>
<dbReference type="Proteomes" id="UP000199708">
    <property type="component" value="Unassembled WGS sequence"/>
</dbReference>
<evidence type="ECO:0000256" key="1">
    <source>
        <dbReference type="ARBA" id="ARBA00022679"/>
    </source>
</evidence>
<feature type="domain" description="N-acetyltransferase" evidence="3">
    <location>
        <begin position="3"/>
        <end position="152"/>
    </location>
</feature>
<evidence type="ECO:0000313" key="4">
    <source>
        <dbReference type="EMBL" id="SDG57756.1"/>
    </source>
</evidence>
<evidence type="ECO:0000256" key="2">
    <source>
        <dbReference type="ARBA" id="ARBA00023315"/>
    </source>
</evidence>
<dbReference type="InterPro" id="IPR000182">
    <property type="entry name" value="GNAT_dom"/>
</dbReference>
<organism evidence="4 5">
    <name type="scientific">Facklamia miroungae</name>
    <dbReference type="NCBI Taxonomy" id="120956"/>
    <lineage>
        <taxon>Bacteria</taxon>
        <taxon>Bacillati</taxon>
        <taxon>Bacillota</taxon>
        <taxon>Bacilli</taxon>
        <taxon>Lactobacillales</taxon>
        <taxon>Aerococcaceae</taxon>
        <taxon>Facklamia</taxon>
    </lineage>
</organism>
<keyword evidence="1" id="KW-0808">Transferase</keyword>
<dbReference type="PANTHER" id="PTHR43420">
    <property type="entry name" value="ACETYLTRANSFERASE"/>
    <property type="match status" value="1"/>
</dbReference>
<dbReference type="PANTHER" id="PTHR43420:SF44">
    <property type="entry name" value="ACETYLTRANSFERASE YPEA"/>
    <property type="match status" value="1"/>
</dbReference>